<dbReference type="Gene3D" id="3.40.930.10">
    <property type="entry name" value="Mannitol-specific EII, Chain A"/>
    <property type="match status" value="1"/>
</dbReference>
<dbReference type="PROSITE" id="PS00372">
    <property type="entry name" value="PTS_EIIA_TYPE_2_HIS"/>
    <property type="match status" value="1"/>
</dbReference>
<dbReference type="PANTHER" id="PTHR47738:SF2">
    <property type="entry name" value="PTS SYSTEM FRUCTOSE-LIKE EIIA COMPONENT"/>
    <property type="match status" value="1"/>
</dbReference>
<protein>
    <submittedName>
        <fullName evidence="2">Phosphotransferase system mannitol/fructose-specific IIA domain (Ntr-type)</fullName>
    </submittedName>
</protein>
<dbReference type="EMBL" id="AZRV01000049">
    <property type="protein sequence ID" value="RKO60850.1"/>
    <property type="molecule type" value="Genomic_DNA"/>
</dbReference>
<sequence>MKITELLTEATVTMTVSGSGKTEAIGELAKLLDGAGKLADVQRFMEAVLRREDQGTTGIGDGIAIPHAKSSAVKEAAIAFGKSEKGVDFASISSS</sequence>
<dbReference type="CDD" id="cd00211">
    <property type="entry name" value="PTS_IIA_fru"/>
    <property type="match status" value="1"/>
</dbReference>
<dbReference type="InterPro" id="IPR002178">
    <property type="entry name" value="PTS_EIIA_type-2_dom"/>
</dbReference>
<dbReference type="SUPFAM" id="SSF55804">
    <property type="entry name" value="Phoshotransferase/anion transport protein"/>
    <property type="match status" value="1"/>
</dbReference>
<feature type="domain" description="PTS EIIA type-2" evidence="1">
    <location>
        <begin position="5"/>
        <end position="95"/>
    </location>
</feature>
<evidence type="ECO:0000313" key="2">
    <source>
        <dbReference type="EMBL" id="RKO60850.1"/>
    </source>
</evidence>
<dbReference type="GO" id="GO:0016740">
    <property type="term" value="F:transferase activity"/>
    <property type="evidence" value="ECO:0007669"/>
    <property type="project" value="UniProtKB-KW"/>
</dbReference>
<dbReference type="Proteomes" id="UP000286235">
    <property type="component" value="Unassembled WGS sequence"/>
</dbReference>
<dbReference type="InterPro" id="IPR016152">
    <property type="entry name" value="PTrfase/Anion_transptr"/>
</dbReference>
<evidence type="ECO:0000313" key="3">
    <source>
        <dbReference type="Proteomes" id="UP000286235"/>
    </source>
</evidence>
<proteinExistence type="predicted"/>
<name>A0A420VBA2_9BACI</name>
<organism evidence="2 3">
    <name type="scientific">Caldibacillus debilis GB1</name>
    <dbReference type="NCBI Taxonomy" id="1339248"/>
    <lineage>
        <taxon>Bacteria</taxon>
        <taxon>Bacillati</taxon>
        <taxon>Bacillota</taxon>
        <taxon>Bacilli</taxon>
        <taxon>Bacillales</taxon>
        <taxon>Bacillaceae</taxon>
        <taxon>Caldibacillus</taxon>
    </lineage>
</organism>
<dbReference type="PANTHER" id="PTHR47738">
    <property type="entry name" value="PTS SYSTEM FRUCTOSE-LIKE EIIA COMPONENT-RELATED"/>
    <property type="match status" value="1"/>
</dbReference>
<dbReference type="InterPro" id="IPR051541">
    <property type="entry name" value="PTS_SugarTrans_NitroReg"/>
</dbReference>
<comment type="caution">
    <text evidence="2">The sequence shown here is derived from an EMBL/GenBank/DDBJ whole genome shotgun (WGS) entry which is preliminary data.</text>
</comment>
<keyword evidence="2" id="KW-0808">Transferase</keyword>
<evidence type="ECO:0000259" key="1">
    <source>
        <dbReference type="PROSITE" id="PS51094"/>
    </source>
</evidence>
<dbReference type="PROSITE" id="PS51094">
    <property type="entry name" value="PTS_EIIA_TYPE_2"/>
    <property type="match status" value="1"/>
</dbReference>
<gene>
    <name evidence="2" type="ORF">Cdeb_02241</name>
</gene>
<reference evidence="2 3" key="1">
    <citation type="submission" date="2013-12" db="EMBL/GenBank/DDBJ databases">
        <title>Genome and proteome characterization of Caldibacillus debilis GB1 derived from a cellulolytic aero-tolerant co-culture.</title>
        <authorList>
            <person name="Wushke S.T."/>
            <person name="Zhang X."/>
            <person name="Fristensky B."/>
            <person name="Wilkins J.A."/>
            <person name="Levin D.B."/>
            <person name="Sparling R."/>
        </authorList>
    </citation>
    <scope>NUCLEOTIDE SEQUENCE [LARGE SCALE GENOMIC DNA]</scope>
    <source>
        <strain evidence="2 3">GB1</strain>
    </source>
</reference>
<dbReference type="Pfam" id="PF00359">
    <property type="entry name" value="PTS_EIIA_2"/>
    <property type="match status" value="1"/>
</dbReference>
<dbReference type="AlphaFoldDB" id="A0A420VBA2"/>
<keyword evidence="3" id="KW-1185">Reference proteome</keyword>
<accession>A0A420VBA2</accession>